<gene>
    <name evidence="1" type="ORF">pFi_039</name>
</gene>
<dbReference type="RefSeq" id="WP_015586093.1">
    <property type="nucleotide sequence ID" value="NC_021080.1"/>
</dbReference>
<dbReference type="PATRIC" id="fig|1051973.4.peg.4943"/>
<dbReference type="KEGG" id="rfa:A3L23_04900"/>
<dbReference type="EMBL" id="JN093097">
    <property type="protein sequence ID" value="AET25175.1"/>
    <property type="molecule type" value="Genomic_DNA"/>
</dbReference>
<reference evidence="1" key="3">
    <citation type="journal article" date="2011" name="Annu. Rev. Phytopathol.">
        <title>A successful bacterial coup d'etat: how Rhodococcus fascians redirects plant development.</title>
        <authorList>
            <person name="Stes E."/>
            <person name="Vandeputte O.M."/>
            <person name="El Jaziri M."/>
            <person name="Holsters M."/>
            <person name="Vereecke D."/>
        </authorList>
    </citation>
    <scope>NUCLEOTIDE SEQUENCE</scope>
    <source>
        <strain evidence="1">D188</strain>
        <plasmid evidence="1">pFiD188</plasmid>
    </source>
</reference>
<geneLocation type="plasmid" evidence="1">
    <name>pFiD188</name>
</geneLocation>
<protein>
    <submittedName>
        <fullName evidence="1">Uncharacterized protein</fullName>
    </submittedName>
</protein>
<keyword evidence="1" id="KW-0614">Plasmid</keyword>
<sequence length="99" mass="10365">MSAINPRVAFAVPMFLEALALIELGQPQPAEVLEHPKMMATTMLTLLSHGDDAILDLGDLALASLARAAIALCDAPTESGAVATYQHALDAWGEINANP</sequence>
<reference evidence="1" key="1">
    <citation type="journal article" date="2009" name="Proc. Natl. Acad. Sci. U.S.A.">
        <title>Identification of Rhodococcus fascians cytokinins and their modus operandi to reshape the plant.</title>
        <authorList>
            <person name="Pertry I."/>
            <person name="Vaclavikova K."/>
            <person name="Depuydt S."/>
            <person name="Galuszka P."/>
            <person name="Spichal L."/>
            <person name="Temmerman W."/>
            <person name="Stes E."/>
            <person name="Schmulling T."/>
            <person name="Kakimoto T."/>
            <person name="Van Montagu M.C."/>
            <person name="Strnad M."/>
            <person name="Holsters M."/>
            <person name="Tarkowski P."/>
            <person name="Vereecke D."/>
        </authorList>
    </citation>
    <scope>NUCLEOTIDE SEQUENCE</scope>
    <source>
        <strain evidence="1">D188</strain>
        <plasmid evidence="1">pFiD188</plasmid>
    </source>
</reference>
<dbReference type="AlphaFoldDB" id="G8JYQ4"/>
<proteinExistence type="predicted"/>
<accession>G8JYQ4</accession>
<organism evidence="1">
    <name type="scientific">Rhodococcoides fascians D188</name>
    <dbReference type="NCBI Taxonomy" id="1051973"/>
    <lineage>
        <taxon>Bacteria</taxon>
        <taxon>Bacillati</taxon>
        <taxon>Actinomycetota</taxon>
        <taxon>Actinomycetes</taxon>
        <taxon>Mycobacteriales</taxon>
        <taxon>Nocardiaceae</taxon>
        <taxon>Rhodococcoides</taxon>
    </lineage>
</organism>
<name>G8JYQ4_RHOFA</name>
<reference evidence="1" key="2">
    <citation type="journal article" date="2010" name="Mol. Plant Microbe Interact.">
        <title>Rhodococcus fascians impacts plant development through the dynamic fas-mediated production of a cytokinin mix.</title>
        <authorList>
            <person name="Pertry I."/>
            <person name="Vaclavikova K."/>
            <person name="Gemrotova M."/>
            <person name="Spichal L."/>
            <person name="Galuszka P."/>
            <person name="Depuydt S."/>
            <person name="Temmerman W."/>
            <person name="Stes E."/>
            <person name="De Keyser A."/>
            <person name="Riefler M."/>
            <person name="Biondi S."/>
            <person name="Novak O."/>
            <person name="Schmulling T."/>
            <person name="Strnad M."/>
            <person name="Tarkowski P."/>
            <person name="Holsters M."/>
            <person name="Vereecke D."/>
        </authorList>
    </citation>
    <scope>NUCLEOTIDE SEQUENCE</scope>
    <source>
        <strain evidence="1">D188</strain>
        <plasmid evidence="1">pFiD188</plasmid>
    </source>
</reference>
<reference evidence="1" key="4">
    <citation type="submission" date="2011-06" db="EMBL/GenBank/DDBJ databases">
        <authorList>
            <person name="Vereecke D.M."/>
        </authorList>
    </citation>
    <scope>NUCLEOTIDE SEQUENCE</scope>
    <source>
        <strain evidence="1">D188</strain>
        <plasmid evidence="1">pFiD188</plasmid>
    </source>
</reference>
<evidence type="ECO:0000313" key="1">
    <source>
        <dbReference type="EMBL" id="AET25175.1"/>
    </source>
</evidence>
<reference evidence="1" key="5">
    <citation type="journal article" date="2012" name="Mol. Plant Microbe Interact.">
        <title>pFiD188, the linear virulence plasmid of Rhodococcus fascians D188.</title>
        <authorList>
            <person name="Francis I."/>
            <person name="De Keyser A."/>
            <person name="De Backer P."/>
            <person name="Simon-Mateo C."/>
            <person name="Kalkus J."/>
            <person name="Pertry I."/>
            <person name="Ardiles-Diaz W."/>
            <person name="De Rycke R."/>
            <person name="Vandeputte O.M."/>
            <person name="El Jaziri M."/>
            <person name="Holsters M."/>
            <person name="Vereecke D."/>
        </authorList>
    </citation>
    <scope>NUCLEOTIDE SEQUENCE</scope>
    <source>
        <strain evidence="1">D188</strain>
        <plasmid evidence="1">pFiD188</plasmid>
    </source>
</reference>